<evidence type="ECO:0000313" key="2">
    <source>
        <dbReference type="EMBL" id="MBO2450935.1"/>
    </source>
</evidence>
<accession>A0A939PE48</accession>
<organism evidence="2 3">
    <name type="scientific">Actinomadura barringtoniae</name>
    <dbReference type="NCBI Taxonomy" id="1427535"/>
    <lineage>
        <taxon>Bacteria</taxon>
        <taxon>Bacillati</taxon>
        <taxon>Actinomycetota</taxon>
        <taxon>Actinomycetes</taxon>
        <taxon>Streptosporangiales</taxon>
        <taxon>Thermomonosporaceae</taxon>
        <taxon>Actinomadura</taxon>
    </lineage>
</organism>
<name>A0A939PE48_9ACTN</name>
<sequence length="206" mass="23279">MTELRTGLPGSAGEHMLQRDLGFDARAARFYREQMLDRLNERMAEFVGRQEMMFVATADARGECDCSFRAGPPGFVHVLDERTLVYPEYRGNGVMGSLGNISGNGHAGLIFVDFLTHLIGLHVNGTAEVLADADLLKLWPDRPEADIPGRRARLWVRVGVEEAYIHCAKHIPWLMKMPRHRRWGAEDTRAKGGDFFDVKGEERPWT</sequence>
<protein>
    <submittedName>
        <fullName evidence="2">Pyridoxamine 5'-phosphate oxidase family protein</fullName>
    </submittedName>
</protein>
<dbReference type="PANTHER" id="PTHR42815">
    <property type="entry name" value="FAD-BINDING, PUTATIVE (AFU_ORTHOLOGUE AFUA_6G07600)-RELATED"/>
    <property type="match status" value="1"/>
</dbReference>
<dbReference type="InterPro" id="IPR012349">
    <property type="entry name" value="Split_barrel_FMN-bd"/>
</dbReference>
<gene>
    <name evidence="2" type="ORF">J4573_27825</name>
</gene>
<dbReference type="Pfam" id="PF01243">
    <property type="entry name" value="PNPOx_N"/>
    <property type="match status" value="1"/>
</dbReference>
<dbReference type="SUPFAM" id="SSF50475">
    <property type="entry name" value="FMN-binding split barrel"/>
    <property type="match status" value="1"/>
</dbReference>
<dbReference type="InterPro" id="IPR011576">
    <property type="entry name" value="Pyridox_Oxase_N"/>
</dbReference>
<dbReference type="Gene3D" id="2.30.110.10">
    <property type="entry name" value="Electron Transport, Fmn-binding Protein, Chain A"/>
    <property type="match status" value="1"/>
</dbReference>
<evidence type="ECO:0000259" key="1">
    <source>
        <dbReference type="Pfam" id="PF01243"/>
    </source>
</evidence>
<comment type="caution">
    <text evidence="2">The sequence shown here is derived from an EMBL/GenBank/DDBJ whole genome shotgun (WGS) entry which is preliminary data.</text>
</comment>
<proteinExistence type="predicted"/>
<dbReference type="AlphaFoldDB" id="A0A939PE48"/>
<keyword evidence="3" id="KW-1185">Reference proteome</keyword>
<dbReference type="Proteomes" id="UP000669179">
    <property type="component" value="Unassembled WGS sequence"/>
</dbReference>
<feature type="domain" description="Pyridoxamine 5'-phosphate oxidase N-terminal" evidence="1">
    <location>
        <begin position="40"/>
        <end position="166"/>
    </location>
</feature>
<evidence type="ECO:0000313" key="3">
    <source>
        <dbReference type="Proteomes" id="UP000669179"/>
    </source>
</evidence>
<dbReference type="RefSeq" id="WP_208258806.1">
    <property type="nucleotide sequence ID" value="NZ_JAGEOJ010000011.1"/>
</dbReference>
<dbReference type="EMBL" id="JAGEOJ010000011">
    <property type="protein sequence ID" value="MBO2450935.1"/>
    <property type="molecule type" value="Genomic_DNA"/>
</dbReference>
<dbReference type="PANTHER" id="PTHR42815:SF2">
    <property type="entry name" value="FAD-BINDING, PUTATIVE (AFU_ORTHOLOGUE AFUA_6G07600)-RELATED"/>
    <property type="match status" value="1"/>
</dbReference>
<reference evidence="2" key="1">
    <citation type="submission" date="2021-03" db="EMBL/GenBank/DDBJ databases">
        <authorList>
            <person name="Kanchanasin P."/>
            <person name="Saeng-In P."/>
            <person name="Phongsopitanun W."/>
            <person name="Yuki M."/>
            <person name="Kudo T."/>
            <person name="Ohkuma M."/>
            <person name="Tanasupawat S."/>
        </authorList>
    </citation>
    <scope>NUCLEOTIDE SEQUENCE</scope>
    <source>
        <strain evidence="2">GKU 128</strain>
    </source>
</reference>